<comment type="similarity">
    <text evidence="2">Belongs to the CMC4 family.</text>
</comment>
<accession>A0A1W0WKA6</accession>
<evidence type="ECO:0000256" key="4">
    <source>
        <dbReference type="ARBA" id="ARBA00023157"/>
    </source>
</evidence>
<dbReference type="InterPro" id="IPR027179">
    <property type="entry name" value="CMC4"/>
</dbReference>
<organism evidence="5 6">
    <name type="scientific">Hypsibius exemplaris</name>
    <name type="common">Freshwater tardigrade</name>
    <dbReference type="NCBI Taxonomy" id="2072580"/>
    <lineage>
        <taxon>Eukaryota</taxon>
        <taxon>Metazoa</taxon>
        <taxon>Ecdysozoa</taxon>
        <taxon>Tardigrada</taxon>
        <taxon>Eutardigrada</taxon>
        <taxon>Parachela</taxon>
        <taxon>Hypsibioidea</taxon>
        <taxon>Hypsibiidae</taxon>
        <taxon>Hypsibius</taxon>
    </lineage>
</organism>
<proteinExistence type="inferred from homology"/>
<keyword evidence="3" id="KW-0496">Mitochondrion</keyword>
<protein>
    <recommendedName>
        <fullName evidence="7">Cx9C motif-containing protein 4</fullName>
    </recommendedName>
</protein>
<evidence type="ECO:0000256" key="3">
    <source>
        <dbReference type="ARBA" id="ARBA00023128"/>
    </source>
</evidence>
<dbReference type="Proteomes" id="UP000192578">
    <property type="component" value="Unassembled WGS sequence"/>
</dbReference>
<keyword evidence="6" id="KW-1185">Reference proteome</keyword>
<comment type="subcellular location">
    <subcellularLocation>
        <location evidence="1">Mitochondrion</location>
    </subcellularLocation>
</comment>
<evidence type="ECO:0000313" key="6">
    <source>
        <dbReference type="Proteomes" id="UP000192578"/>
    </source>
</evidence>
<dbReference type="InterPro" id="IPR009069">
    <property type="entry name" value="Cys_alpha_HP_mot_SF"/>
</dbReference>
<dbReference type="PANTHER" id="PTHR15590">
    <property type="entry name" value="CX9C MOTIF-CONTAINING PROTEIN 4"/>
    <property type="match status" value="1"/>
</dbReference>
<gene>
    <name evidence="5" type="ORF">BV898_10191</name>
</gene>
<dbReference type="PROSITE" id="PS51808">
    <property type="entry name" value="CHCH"/>
    <property type="match status" value="1"/>
</dbReference>
<dbReference type="PANTHER" id="PTHR15590:SF0">
    <property type="entry name" value="CX9C MOTIF-CONTAINING PROTEIN 4"/>
    <property type="match status" value="1"/>
</dbReference>
<evidence type="ECO:0000256" key="1">
    <source>
        <dbReference type="ARBA" id="ARBA00004173"/>
    </source>
</evidence>
<dbReference type="EMBL" id="MTYJ01000086">
    <property type="protein sequence ID" value="OQV15602.1"/>
    <property type="molecule type" value="Genomic_DNA"/>
</dbReference>
<keyword evidence="4" id="KW-1015">Disulfide bond</keyword>
<evidence type="ECO:0000256" key="2">
    <source>
        <dbReference type="ARBA" id="ARBA00009858"/>
    </source>
</evidence>
<name>A0A1W0WKA6_HYPEX</name>
<dbReference type="SUPFAM" id="SSF47072">
    <property type="entry name" value="Cysteine alpha-hairpin motif"/>
    <property type="match status" value="1"/>
</dbReference>
<dbReference type="Pfam" id="PF08991">
    <property type="entry name" value="CMC4"/>
    <property type="match status" value="1"/>
</dbReference>
<sequence length="75" mass="8300">MAPPAKKDPCQSEACNYQTCLKANNWQESKCEGKFAEILACCRKYREASALCLGMRSSWEEVPKTVGDSHQKAGS</sequence>
<dbReference type="GO" id="GO:0005739">
    <property type="term" value="C:mitochondrion"/>
    <property type="evidence" value="ECO:0007669"/>
    <property type="project" value="UniProtKB-SubCell"/>
</dbReference>
<dbReference type="AlphaFoldDB" id="A0A1W0WKA6"/>
<evidence type="ECO:0000313" key="5">
    <source>
        <dbReference type="EMBL" id="OQV15602.1"/>
    </source>
</evidence>
<comment type="caution">
    <text evidence="5">The sequence shown here is derived from an EMBL/GenBank/DDBJ whole genome shotgun (WGS) entry which is preliminary data.</text>
</comment>
<dbReference type="OrthoDB" id="13601at2759"/>
<reference evidence="6" key="1">
    <citation type="submission" date="2017-01" db="EMBL/GenBank/DDBJ databases">
        <title>Comparative genomics of anhydrobiosis in the tardigrade Hypsibius dujardini.</title>
        <authorList>
            <person name="Yoshida Y."/>
            <person name="Koutsovoulos G."/>
            <person name="Laetsch D."/>
            <person name="Stevens L."/>
            <person name="Kumar S."/>
            <person name="Horikawa D."/>
            <person name="Ishino K."/>
            <person name="Komine S."/>
            <person name="Tomita M."/>
            <person name="Blaxter M."/>
            <person name="Arakawa K."/>
        </authorList>
    </citation>
    <scope>NUCLEOTIDE SEQUENCE [LARGE SCALE GENOMIC DNA]</scope>
    <source>
        <strain evidence="6">Z151</strain>
    </source>
</reference>
<evidence type="ECO:0008006" key="7">
    <source>
        <dbReference type="Google" id="ProtNLM"/>
    </source>
</evidence>
<dbReference type="Gene3D" id="1.10.287.1130">
    <property type="entry name" value="CytochromE C oxidase copper chaperone"/>
    <property type="match status" value="1"/>
</dbReference>